<keyword evidence="1" id="KW-0472">Membrane</keyword>
<evidence type="ECO:0000313" key="3">
    <source>
        <dbReference type="Proteomes" id="UP000295818"/>
    </source>
</evidence>
<evidence type="ECO:0000256" key="1">
    <source>
        <dbReference type="SAM" id="Phobius"/>
    </source>
</evidence>
<accession>A0ABY2BH78</accession>
<dbReference type="RefSeq" id="WP_132191258.1">
    <property type="nucleotide sequence ID" value="NZ_SLWM01000010.1"/>
</dbReference>
<protein>
    <submittedName>
        <fullName evidence="2">Uncharacterized protein</fullName>
    </submittedName>
</protein>
<evidence type="ECO:0000313" key="2">
    <source>
        <dbReference type="EMBL" id="TCO19507.1"/>
    </source>
</evidence>
<sequence>MTTEIKDLLAGAADDAAQPLHYSIDDVVRRGRRGLRLRRAGVVAAGAITAGAVVAGVTTWSDGSGNPLNGVQPAAPPATGKVLPLQPPPSGLTDAQIIKRCEPQDKQWRRGSRKAGGGAGSLTGWKVTINQAKDTWFRAILTSPDRKSWAFCQDNTGAGVPRDNYLREDLKWQQDFVVWTDRDGAEGTVPKNVAAVDFEVDGSVSSATVKNGFLLWYAELTPSEVRDKPIWAIYYDVNGRELARFDSNVYNPWQGYNADRKPVYPK</sequence>
<keyword evidence="1" id="KW-0812">Transmembrane</keyword>
<feature type="transmembrane region" description="Helical" evidence="1">
    <location>
        <begin position="40"/>
        <end position="60"/>
    </location>
</feature>
<proteinExistence type="predicted"/>
<keyword evidence="3" id="KW-1185">Reference proteome</keyword>
<gene>
    <name evidence="2" type="ORF">EV644_110155</name>
</gene>
<organism evidence="2 3">
    <name type="scientific">Kribbella orskensis</name>
    <dbReference type="NCBI Taxonomy" id="2512216"/>
    <lineage>
        <taxon>Bacteria</taxon>
        <taxon>Bacillati</taxon>
        <taxon>Actinomycetota</taxon>
        <taxon>Actinomycetes</taxon>
        <taxon>Propionibacteriales</taxon>
        <taxon>Kribbellaceae</taxon>
        <taxon>Kribbella</taxon>
    </lineage>
</organism>
<name>A0ABY2BH78_9ACTN</name>
<dbReference type="Proteomes" id="UP000295818">
    <property type="component" value="Unassembled WGS sequence"/>
</dbReference>
<comment type="caution">
    <text evidence="2">The sequence shown here is derived from an EMBL/GenBank/DDBJ whole genome shotgun (WGS) entry which is preliminary data.</text>
</comment>
<reference evidence="2 3" key="1">
    <citation type="journal article" date="2015" name="Stand. Genomic Sci.">
        <title>Genomic Encyclopedia of Bacterial and Archaeal Type Strains, Phase III: the genomes of soil and plant-associated and newly described type strains.</title>
        <authorList>
            <person name="Whitman W.B."/>
            <person name="Woyke T."/>
            <person name="Klenk H.P."/>
            <person name="Zhou Y."/>
            <person name="Lilburn T.G."/>
            <person name="Beck B.J."/>
            <person name="De Vos P."/>
            <person name="Vandamme P."/>
            <person name="Eisen J.A."/>
            <person name="Garrity G."/>
            <person name="Hugenholtz P."/>
            <person name="Kyrpides N.C."/>
        </authorList>
    </citation>
    <scope>NUCLEOTIDE SEQUENCE [LARGE SCALE GENOMIC DNA]</scope>
    <source>
        <strain evidence="2 3">VKM Ac-2538</strain>
    </source>
</reference>
<dbReference type="EMBL" id="SLWM01000010">
    <property type="protein sequence ID" value="TCO19507.1"/>
    <property type="molecule type" value="Genomic_DNA"/>
</dbReference>
<keyword evidence="1" id="KW-1133">Transmembrane helix</keyword>